<dbReference type="PANTHER" id="PTHR31630">
    <property type="entry name" value="PHYTANOYL-COA DIOXYGENASE-RELATED-RELATED"/>
    <property type="match status" value="1"/>
</dbReference>
<protein>
    <submittedName>
        <fullName evidence="2">Uncharacterized protein</fullName>
    </submittedName>
</protein>
<keyword evidence="1" id="KW-1133">Transmembrane helix</keyword>
<dbReference type="SUPFAM" id="SSF63829">
    <property type="entry name" value="Calcium-dependent phosphotriesterase"/>
    <property type="match status" value="1"/>
</dbReference>
<evidence type="ECO:0000313" key="3">
    <source>
        <dbReference type="Proteomes" id="UP001516023"/>
    </source>
</evidence>
<reference evidence="2 3" key="1">
    <citation type="journal article" date="2020" name="G3 (Bethesda)">
        <title>Improved Reference Genome for Cyclotella cryptica CCMP332, a Model for Cell Wall Morphogenesis, Salinity Adaptation, and Lipid Production in Diatoms (Bacillariophyta).</title>
        <authorList>
            <person name="Roberts W.R."/>
            <person name="Downey K.M."/>
            <person name="Ruck E.C."/>
            <person name="Traller J.C."/>
            <person name="Alverson A.J."/>
        </authorList>
    </citation>
    <scope>NUCLEOTIDE SEQUENCE [LARGE SCALE GENOMIC DNA]</scope>
    <source>
        <strain evidence="2 3">CCMP332</strain>
    </source>
</reference>
<evidence type="ECO:0000313" key="2">
    <source>
        <dbReference type="EMBL" id="KAL3798565.1"/>
    </source>
</evidence>
<keyword evidence="3" id="KW-1185">Reference proteome</keyword>
<dbReference type="PANTHER" id="PTHR31630:SF6">
    <property type="entry name" value="PHYTANOYL-COA DIOXYGENASE-RELATED"/>
    <property type="match status" value="1"/>
</dbReference>
<keyword evidence="1" id="KW-0812">Transmembrane</keyword>
<proteinExistence type="predicted"/>
<comment type="caution">
    <text evidence="2">The sequence shown here is derived from an EMBL/GenBank/DDBJ whole genome shotgun (WGS) entry which is preliminary data.</text>
</comment>
<name>A0ABD3QEI6_9STRA</name>
<dbReference type="Proteomes" id="UP001516023">
    <property type="component" value="Unassembled WGS sequence"/>
</dbReference>
<organism evidence="2 3">
    <name type="scientific">Cyclotella cryptica</name>
    <dbReference type="NCBI Taxonomy" id="29204"/>
    <lineage>
        <taxon>Eukaryota</taxon>
        <taxon>Sar</taxon>
        <taxon>Stramenopiles</taxon>
        <taxon>Ochrophyta</taxon>
        <taxon>Bacillariophyta</taxon>
        <taxon>Coscinodiscophyceae</taxon>
        <taxon>Thalassiosirophycidae</taxon>
        <taxon>Stephanodiscales</taxon>
        <taxon>Stephanodiscaceae</taxon>
        <taxon>Cyclotella</taxon>
    </lineage>
</organism>
<dbReference type="EMBL" id="JABMIG020000045">
    <property type="protein sequence ID" value="KAL3798565.1"/>
    <property type="molecule type" value="Genomic_DNA"/>
</dbReference>
<gene>
    <name evidence="2" type="ORF">HJC23_011869</name>
</gene>
<sequence length="1080" mass="120792">MDDMKDRQRKIIRYMTQSDRCTMLSFYVNVFIIICPDPTNAFRPLLLSSKHIRNNKRPFTDHSLMNIMKLLVDTENTSPRSLNMMGDVDDKFIVDPLLKYLNRSPAASNSPSEENGVHHRRKYFSVEEAINALTSDGYYHVPSVLTELECEHALGQIWNFVEDVSAGVVSRHDPKTWYPKDEVVIIDERGSREGNEKIESENCSCSHPTEEDLDPWPHTGYSSFPDMFQSLGAGFVLGHMRELLAERIFEPLFGTRELICSKEGFTFCRPLVVDLDTEKCQRLVWNPYQSECSPNLTTRGDSEDEIRRPLFKVCGKSQPLSEGQHYDQGVPESVLSYLNRDKSDDSNTSNHRRKINKHEKIRDLTGLCYIQASVSFTNQSIDKNCGGGHFLCHPRSHSEVQQRLVGGTYRATTTELCAESEKNRTWVPLTDVEIRELDALGCEEKRIYANVGDVILWRSDLVHAGVAPTLTLREGWNNGKKEMKYDGPKGFRALKNGSNDVDTGVFNALHDELDRIKLESYRTGRTGDHRPDVESWHTHRRNTMWNLNQSRKKSGMPEQAVNPPRLLQRPRFRLGPPEVTIRQAELYGILPYSSQIDFGNKKSQYKGIERAIIRGVRFLTEGEGELKIENHEAVVDTTACSARLEFLTSHAANASFPSLLGQDKYLGGMASPCGRYIFGVPGHAKRVIRVTVETGKIDWIGPEYKGEFKWLRGVEIPSCGEEDRSGCCLALPCNSKAGCVLKIDPETSTVSTFITSEPMPVEGGWLYHGGNLASDGFVYAIPASASRVMKIDPWRETTDFIGPNFEGKAKWYGGILGADGCIYGIPHNANGVLKIDPTTQEVTILAEGTLPDGQWKWHGGLASSDGTKIIGFPNNADSILVIDVLQQNVYLVGDDSILKSGTHRVPQDGRYKYLGGALTADGRFAYLFPCDAEYVLRMDMQTDDLKLVGPRMTEGENKFQNGFVARDGCIYGKLLRGFQLTHLITLKVNSSIALVAPTGIPQRASGILRVVPPGVKRWNNYGDKLPHHCESIDVLYCGDDMVSCKDKFEGGVLGLDGSIYCIPLRAKSFVKVIPGPSAHL</sequence>
<feature type="transmembrane region" description="Helical" evidence="1">
    <location>
        <begin position="21"/>
        <end position="39"/>
    </location>
</feature>
<dbReference type="AlphaFoldDB" id="A0ABD3QEI6"/>
<accession>A0ABD3QEI6</accession>
<evidence type="ECO:0000256" key="1">
    <source>
        <dbReference type="SAM" id="Phobius"/>
    </source>
</evidence>
<keyword evidence="1" id="KW-0472">Membrane</keyword>